<dbReference type="Gene3D" id="2.40.70.10">
    <property type="entry name" value="Acid Proteases"/>
    <property type="match status" value="1"/>
</dbReference>
<organism evidence="3 4">
    <name type="scientific">Eragrostis curvula</name>
    <name type="common">weeping love grass</name>
    <dbReference type="NCBI Taxonomy" id="38414"/>
    <lineage>
        <taxon>Eukaryota</taxon>
        <taxon>Viridiplantae</taxon>
        <taxon>Streptophyta</taxon>
        <taxon>Embryophyta</taxon>
        <taxon>Tracheophyta</taxon>
        <taxon>Spermatophyta</taxon>
        <taxon>Magnoliopsida</taxon>
        <taxon>Liliopsida</taxon>
        <taxon>Poales</taxon>
        <taxon>Poaceae</taxon>
        <taxon>PACMAD clade</taxon>
        <taxon>Chloridoideae</taxon>
        <taxon>Eragrostideae</taxon>
        <taxon>Eragrostidinae</taxon>
        <taxon>Eragrostis</taxon>
    </lineage>
</organism>
<feature type="region of interest" description="Disordered" evidence="1">
    <location>
        <begin position="1"/>
        <end position="42"/>
    </location>
</feature>
<accession>A0A5J9UPB9</accession>
<evidence type="ECO:0000259" key="2">
    <source>
        <dbReference type="Pfam" id="PF14541"/>
    </source>
</evidence>
<evidence type="ECO:0000313" key="4">
    <source>
        <dbReference type="Proteomes" id="UP000324897"/>
    </source>
</evidence>
<dbReference type="NCBIfam" id="TIGR01615">
    <property type="entry name" value="A_thal_3542"/>
    <property type="match status" value="1"/>
</dbReference>
<gene>
    <name evidence="3" type="ORF">EJB05_28115</name>
</gene>
<dbReference type="PANTHER" id="PTHR31579:SF90">
    <property type="entry name" value="OS11G0437600 PROTEIN"/>
    <property type="match status" value="1"/>
</dbReference>
<name>A0A5J9UPB9_9POAL</name>
<sequence>MAPTPPMRRQTVLRSARRTPTTRSPADALAPTPRPFTLSANATDGKNPLFPVTFTAPGSCTSEELFTSLPSGVWGVAGLLSGGGAGVAIFDGGPFHLLATPPVEVAEDLWNNQPSFLTNPKNGAYYFRITGISVNNEPVAIPPGAFDLDFGTGTGGVMFSTVTPYTTMRSDIYRPLLEAFDAATSSIPRAPPVRLFDMCYRVSALSMTRLGFAVANIDLFLDGGQRWMLPGGCCRVVALWCRFRLVRHQAAANGDSAIAHKARKATECIRTLLDNGMVTLTKESRKLCHSEVACRCSVEHWRHNCGKVATTMRPSEVDSDDGNVDASPVGESDDGVKLGAPATAHKARKAAECIRKLLNKGMSTDTFLGRLAGEVNKAIEEMVSFHGSLPAFRRAVVSYLREGGYNAAVCQTRWRGTQDVSAGNYEYIDVVTTASGKETAAGERYIVDVGFAMEFSVARSTAVYLMVLEALPTVLVARPKVVQQVVKVAAKAARRSLKSQGLTVPPWRKKRFMAAKWLGPHCRTPDTAMGSCVPSVAAGEAICRIVGFFLAPSEPPCLRYAFH</sequence>
<dbReference type="SUPFAM" id="SSF50630">
    <property type="entry name" value="Acid proteases"/>
    <property type="match status" value="1"/>
</dbReference>
<reference evidence="3 4" key="1">
    <citation type="journal article" date="2019" name="Sci. Rep.">
        <title>A high-quality genome of Eragrostis curvula grass provides insights into Poaceae evolution and supports new strategies to enhance forage quality.</title>
        <authorList>
            <person name="Carballo J."/>
            <person name="Santos B.A.C.M."/>
            <person name="Zappacosta D."/>
            <person name="Garbus I."/>
            <person name="Selva J.P."/>
            <person name="Gallo C.A."/>
            <person name="Diaz A."/>
            <person name="Albertini E."/>
            <person name="Caccamo M."/>
            <person name="Echenique V."/>
        </authorList>
    </citation>
    <scope>NUCLEOTIDE SEQUENCE [LARGE SCALE GENOMIC DNA]</scope>
    <source>
        <strain evidence="4">cv. Victoria</strain>
        <tissue evidence="3">Leaf</tissue>
    </source>
</reference>
<feature type="region of interest" description="Disordered" evidence="1">
    <location>
        <begin position="314"/>
        <end position="337"/>
    </location>
</feature>
<dbReference type="InterPro" id="IPR032799">
    <property type="entry name" value="TAXi_C"/>
</dbReference>
<dbReference type="AlphaFoldDB" id="A0A5J9UPB9"/>
<dbReference type="Gramene" id="TVU25612">
    <property type="protein sequence ID" value="TVU25612"/>
    <property type="gene ID" value="EJB05_28115"/>
</dbReference>
<dbReference type="InterPro" id="IPR021109">
    <property type="entry name" value="Peptidase_aspartic_dom_sf"/>
</dbReference>
<dbReference type="PANTHER" id="PTHR31579">
    <property type="entry name" value="OS03G0796600 PROTEIN"/>
    <property type="match status" value="1"/>
</dbReference>
<keyword evidence="4" id="KW-1185">Reference proteome</keyword>
<evidence type="ECO:0000313" key="3">
    <source>
        <dbReference type="EMBL" id="TVU25612.1"/>
    </source>
</evidence>
<dbReference type="Pfam" id="PF14541">
    <property type="entry name" value="TAXi_C"/>
    <property type="match status" value="1"/>
</dbReference>
<evidence type="ECO:0000256" key="1">
    <source>
        <dbReference type="SAM" id="MobiDB-lite"/>
    </source>
</evidence>
<dbReference type="Proteomes" id="UP000324897">
    <property type="component" value="Chromosome 2"/>
</dbReference>
<dbReference type="OrthoDB" id="548115at2759"/>
<dbReference type="Pfam" id="PF04720">
    <property type="entry name" value="PDDEXK_6"/>
    <property type="match status" value="1"/>
</dbReference>
<comment type="caution">
    <text evidence="3">The sequence shown here is derived from an EMBL/GenBank/DDBJ whole genome shotgun (WGS) entry which is preliminary data.</text>
</comment>
<proteinExistence type="predicted"/>
<feature type="domain" description="Xylanase inhibitor C-terminal" evidence="2">
    <location>
        <begin position="124"/>
        <end position="231"/>
    </location>
</feature>
<dbReference type="EMBL" id="RWGY01000013">
    <property type="protein sequence ID" value="TVU25612.1"/>
    <property type="molecule type" value="Genomic_DNA"/>
</dbReference>
<dbReference type="InterPro" id="IPR006502">
    <property type="entry name" value="PDDEXK-like"/>
</dbReference>
<protein>
    <recommendedName>
        <fullName evidence="2">Xylanase inhibitor C-terminal domain-containing protein</fullName>
    </recommendedName>
</protein>
<feature type="non-terminal residue" evidence="3">
    <location>
        <position position="1"/>
    </location>
</feature>